<comment type="caution">
    <text evidence="2">The sequence shown here is derived from an EMBL/GenBank/DDBJ whole genome shotgun (WGS) entry which is preliminary data.</text>
</comment>
<proteinExistence type="predicted"/>
<evidence type="ECO:0000313" key="3">
    <source>
        <dbReference type="Proteomes" id="UP000451386"/>
    </source>
</evidence>
<feature type="transmembrane region" description="Helical" evidence="1">
    <location>
        <begin position="106"/>
        <end position="124"/>
    </location>
</feature>
<dbReference type="RefSeq" id="WP_047285661.1">
    <property type="nucleotide sequence ID" value="NZ_JBCORI010000026.1"/>
</dbReference>
<sequence length="156" mass="16494">MTYLAYLPSLICGIAVSVEDIRRRRVPRLWIAIGCLAQLVAVIIVAVMANTMFLLVQAPLFAVLSAVLQAGLAMAKPGSMGFGDVTCTLAMGLAVGMAGLTAVVVWWLAMGLLGLAWMALWLRFDPQRRSDHAGKVPFAPAIVCAAVVAVIATTLL</sequence>
<keyword evidence="1" id="KW-0472">Membrane</keyword>
<dbReference type="Gene3D" id="1.20.120.1220">
    <property type="match status" value="1"/>
</dbReference>
<dbReference type="AlphaFoldDB" id="A0A0H2PAK9"/>
<name>A0A0H2PAK9_BIFBI</name>
<dbReference type="EMBL" id="WDOP01000001">
    <property type="protein sequence ID" value="KAB7487672.1"/>
    <property type="molecule type" value="Genomic_DNA"/>
</dbReference>
<keyword evidence="1" id="KW-0812">Transmembrane</keyword>
<feature type="transmembrane region" description="Helical" evidence="1">
    <location>
        <begin position="29"/>
        <end position="49"/>
    </location>
</feature>
<keyword evidence="1" id="KW-1133">Transmembrane helix</keyword>
<protein>
    <submittedName>
        <fullName evidence="2">Peptidase A24</fullName>
    </submittedName>
</protein>
<organism evidence="2 3">
    <name type="scientific">Bifidobacterium bifidum</name>
    <dbReference type="NCBI Taxonomy" id="1681"/>
    <lineage>
        <taxon>Bacteria</taxon>
        <taxon>Bacillati</taxon>
        <taxon>Actinomycetota</taxon>
        <taxon>Actinomycetes</taxon>
        <taxon>Bifidobacteriales</taxon>
        <taxon>Bifidobacteriaceae</taxon>
        <taxon>Bifidobacterium</taxon>
    </lineage>
</organism>
<accession>A0A0H2PAK9</accession>
<dbReference type="Proteomes" id="UP000451386">
    <property type="component" value="Unassembled WGS sequence"/>
</dbReference>
<gene>
    <name evidence="2" type="ORF">GBA83_02135</name>
</gene>
<reference evidence="2 3" key="1">
    <citation type="journal article" date="2019" name="Nat. Med.">
        <title>A library of human gut bacterial isolates paired with longitudinal multiomics data enables mechanistic microbiome research.</title>
        <authorList>
            <person name="Poyet M."/>
            <person name="Groussin M."/>
            <person name="Gibbons S.M."/>
            <person name="Avila-Pacheco J."/>
            <person name="Jiang X."/>
            <person name="Kearney S.M."/>
            <person name="Perrotta A.R."/>
            <person name="Berdy B."/>
            <person name="Zhao S."/>
            <person name="Lieberman T.D."/>
            <person name="Swanson P.K."/>
            <person name="Smith M."/>
            <person name="Roesemann S."/>
            <person name="Alexander J.E."/>
            <person name="Rich S.A."/>
            <person name="Livny J."/>
            <person name="Vlamakis H."/>
            <person name="Clish C."/>
            <person name="Bullock K."/>
            <person name="Deik A."/>
            <person name="Scott J."/>
            <person name="Pierce K.A."/>
            <person name="Xavier R.J."/>
            <person name="Alm E.J."/>
        </authorList>
    </citation>
    <scope>NUCLEOTIDE SEQUENCE [LARGE SCALE GENOMIC DNA]</scope>
    <source>
        <strain evidence="2 3">BIOML-A13</strain>
    </source>
</reference>
<evidence type="ECO:0000313" key="2">
    <source>
        <dbReference type="EMBL" id="KAB7487672.1"/>
    </source>
</evidence>
<evidence type="ECO:0000256" key="1">
    <source>
        <dbReference type="SAM" id="Phobius"/>
    </source>
</evidence>
<feature type="transmembrane region" description="Helical" evidence="1">
    <location>
        <begin position="55"/>
        <end position="75"/>
    </location>
</feature>
<feature type="transmembrane region" description="Helical" evidence="1">
    <location>
        <begin position="136"/>
        <end position="155"/>
    </location>
</feature>